<feature type="compositionally biased region" description="Polar residues" evidence="1">
    <location>
        <begin position="64"/>
        <end position="75"/>
    </location>
</feature>
<dbReference type="AlphaFoldDB" id="F2EIV8"/>
<reference evidence="2" key="1">
    <citation type="journal article" date="2011" name="Plant Physiol.">
        <title>Comprehensive sequence analysis of 24,783 barley full-length cDNAs derived from 12 clone libraries.</title>
        <authorList>
            <person name="Matsumoto T."/>
            <person name="Tanaka T."/>
            <person name="Sakai H."/>
            <person name="Amano N."/>
            <person name="Kanamori H."/>
            <person name="Kurita K."/>
            <person name="Kikuta A."/>
            <person name="Kamiya K."/>
            <person name="Yamamoto M."/>
            <person name="Ikawa H."/>
            <person name="Fujii N."/>
            <person name="Hori K."/>
            <person name="Itoh T."/>
            <person name="Sato K."/>
        </authorList>
    </citation>
    <scope>NUCLEOTIDE SEQUENCE</scope>
    <source>
        <tissue evidence="2">Flower</tissue>
    </source>
</reference>
<feature type="compositionally biased region" description="Low complexity" evidence="1">
    <location>
        <begin position="76"/>
        <end position="107"/>
    </location>
</feature>
<evidence type="ECO:0000256" key="1">
    <source>
        <dbReference type="SAM" id="MobiDB-lite"/>
    </source>
</evidence>
<protein>
    <submittedName>
        <fullName evidence="2">Predicted protein</fullName>
    </submittedName>
</protein>
<dbReference type="EMBL" id="AK376085">
    <property type="protein sequence ID" value="BAK07280.1"/>
    <property type="molecule type" value="mRNA"/>
</dbReference>
<accession>F2EIV8</accession>
<feature type="region of interest" description="Disordered" evidence="1">
    <location>
        <begin position="64"/>
        <end position="108"/>
    </location>
</feature>
<evidence type="ECO:0000313" key="2">
    <source>
        <dbReference type="EMBL" id="BAK07280.1"/>
    </source>
</evidence>
<sequence>MLDTQSISSALTLLYRGGPLPSTTAGAHTVAPFALKKHATDTRGPTLLDTTRCTGLLNLSLDTSCRKSPTFTTSDASPTAGTSTHAASSRSSSTSTWRPPTPSWSSTVRKLGSECLTVPIVRRGSGHAG</sequence>
<organism evidence="2">
    <name type="scientific">Hordeum vulgare subsp. vulgare</name>
    <name type="common">Domesticated barley</name>
    <dbReference type="NCBI Taxonomy" id="112509"/>
    <lineage>
        <taxon>Eukaryota</taxon>
        <taxon>Viridiplantae</taxon>
        <taxon>Streptophyta</taxon>
        <taxon>Embryophyta</taxon>
        <taxon>Tracheophyta</taxon>
        <taxon>Spermatophyta</taxon>
        <taxon>Magnoliopsida</taxon>
        <taxon>Liliopsida</taxon>
        <taxon>Poales</taxon>
        <taxon>Poaceae</taxon>
        <taxon>BOP clade</taxon>
        <taxon>Pooideae</taxon>
        <taxon>Triticodae</taxon>
        <taxon>Triticeae</taxon>
        <taxon>Hordeinae</taxon>
        <taxon>Hordeum</taxon>
    </lineage>
</organism>
<name>F2EIV8_HORVV</name>
<proteinExistence type="evidence at transcript level"/>